<dbReference type="EMBL" id="JSYZ01000007">
    <property type="protein sequence ID" value="KPA91402.1"/>
    <property type="molecule type" value="Genomic_DNA"/>
</dbReference>
<accession>A0A0N0VKA8</accession>
<proteinExistence type="predicted"/>
<evidence type="ECO:0000313" key="2">
    <source>
        <dbReference type="Proteomes" id="UP000037931"/>
    </source>
</evidence>
<sequence length="154" mass="17023">MPMNVINIPVGLHTSNTVCNLACTLDIASRFDHRRIKDNFCGRLNPKRIRLNFNDTSALHMNVIAFVGVQGDFAALYRQPVATVFACNNHSVIRAAADRDDDVLSTGQRRRCETVVLEQLPIDSLTGQALHLHALELALGVTGSHRPECLTHLL</sequence>
<protein>
    <submittedName>
        <fullName evidence="1">Uncharacterized protein</fullName>
    </submittedName>
</protein>
<organism evidence="1 2">
    <name type="scientific">Pseudomonas asplenii</name>
    <dbReference type="NCBI Taxonomy" id="53407"/>
    <lineage>
        <taxon>Bacteria</taxon>
        <taxon>Pseudomonadati</taxon>
        <taxon>Pseudomonadota</taxon>
        <taxon>Gammaproteobacteria</taxon>
        <taxon>Pseudomonadales</taxon>
        <taxon>Pseudomonadaceae</taxon>
        <taxon>Pseudomonas</taxon>
    </lineage>
</organism>
<evidence type="ECO:0000313" key="1">
    <source>
        <dbReference type="EMBL" id="KPA91402.1"/>
    </source>
</evidence>
<gene>
    <name evidence="1" type="ORF">PF66_02285</name>
</gene>
<reference evidence="1 2" key="1">
    <citation type="journal article" date="2015" name="PLoS ONE">
        <title>Rice-Infecting Pseudomonas Genomes Are Highly Accessorized and Harbor Multiple Putative Virulence Mechanisms to Cause Sheath Brown Rot.</title>
        <authorList>
            <person name="Quibod I.L."/>
            <person name="Grande G."/>
            <person name="Oreiro E.G."/>
            <person name="Borja F.N."/>
            <person name="Dossa G.S."/>
            <person name="Mauleon R."/>
            <person name="Cruz C.V."/>
            <person name="Oliva R."/>
        </authorList>
    </citation>
    <scope>NUCLEOTIDE SEQUENCE [LARGE SCALE GENOMIC DNA]</scope>
    <source>
        <strain evidence="1 2">IRRI 6609</strain>
    </source>
</reference>
<dbReference type="Proteomes" id="UP000037931">
    <property type="component" value="Unassembled WGS sequence"/>
</dbReference>
<keyword evidence="2" id="KW-1185">Reference proteome</keyword>
<comment type="caution">
    <text evidence="1">The sequence shown here is derived from an EMBL/GenBank/DDBJ whole genome shotgun (WGS) entry which is preliminary data.</text>
</comment>
<name>A0A0N0VKA8_9PSED</name>
<dbReference type="AlphaFoldDB" id="A0A0N0VKA8"/>